<organism evidence="4 5">
    <name type="scientific">Cellulomonas septica</name>
    <dbReference type="NCBI Taxonomy" id="285080"/>
    <lineage>
        <taxon>Bacteria</taxon>
        <taxon>Bacillati</taxon>
        <taxon>Actinomycetota</taxon>
        <taxon>Actinomycetes</taxon>
        <taxon>Micrococcales</taxon>
        <taxon>Cellulomonadaceae</taxon>
        <taxon>Cellulomonas</taxon>
    </lineage>
</organism>
<protein>
    <recommendedName>
        <fullName evidence="3">DUF11 domain-containing protein</fullName>
    </recommendedName>
</protein>
<sequence>MYVRYEATEDLPTQVVRVTCDAAVESHPVISPDGTWIAWATTRDGTWSIVRASIDDLAFPDDLDWCEEVGDQAEAVTTGGADETWPAWTSDGDRIVYSSTESDPLGDLWSVSTDTLEPVQLTRGPAAETQPTVSPWGDTAATVAFTTSQFRPDGSLGLVGIGRDGQPASLFEGNDGAVVDLYPPGAGTEEYPGRVQASEPTFGQVDDVAWLAWTSREVDPAGDVWVGFLDDSEAGITVEFQEPVIATLGRSESHPSWGSVFESGEGETPAAYLTFTDAPRLVDIHDVRADGTGDLRILANRTEQPPPDEPSAPPPEPLHELSPAYHPAGDELAYASENAAPVPFGWSLSQVLRSTPADQNAGTVLDYPAGPFDAEPAWSPDGTRVAFARSSDPTGNAPTLLYVADLSTSPATVTQLTEGAEGLLFEDHDPTWTPDGSRLYFSRWFLDDRGADVPPPERYAVTATTIWSVDAAGAAPAQPFVVGNPCFPAASCPQVVAGRSPALSPDGTRLAVVDLGTRNLGLAGLPLTGAVALGGIGVLTLDTTGTGSPVASTVALTGIRSDGSATPSRPVVDGTDNPAWSPDGTEIAFSAHRAGQPKQRGIWAVSAADGSGLRVVTDTQGNQDEPAYRPYADLAVTLAAAPAPDGSTTLTVTVSNAGPGLVRAAQVDVELPPGLTTTGLPGCTVAGQQLTCPVTTPLPPGGAPVALAVPVQGAATTAGPITAVVTSTSPERDVTDNTATLTPAAPGVSVTVVVTPTLWVGGLPGTATFTVTNLGSQPAEDVTLTTAFPAVVTTAGGDPCTSGPGVCALGTVAPGTPRVVE</sequence>
<proteinExistence type="inferred from homology"/>
<feature type="domain" description="DUF11" evidence="3">
    <location>
        <begin position="634"/>
        <end position="742"/>
    </location>
</feature>
<keyword evidence="5" id="KW-1185">Reference proteome</keyword>
<evidence type="ECO:0000256" key="1">
    <source>
        <dbReference type="ARBA" id="ARBA00009820"/>
    </source>
</evidence>
<dbReference type="Pfam" id="PF01345">
    <property type="entry name" value="DUF11"/>
    <property type="match status" value="1"/>
</dbReference>
<accession>A0ABX1K306</accession>
<evidence type="ECO:0000313" key="5">
    <source>
        <dbReference type="Proteomes" id="UP000777774"/>
    </source>
</evidence>
<comment type="caution">
    <text evidence="4">The sequence shown here is derived from an EMBL/GenBank/DDBJ whole genome shotgun (WGS) entry which is preliminary data.</text>
</comment>
<name>A0ABX1K306_9CELL</name>
<dbReference type="PANTHER" id="PTHR36842">
    <property type="entry name" value="PROTEIN TOLB HOMOLOG"/>
    <property type="match status" value="1"/>
</dbReference>
<evidence type="ECO:0000256" key="2">
    <source>
        <dbReference type="SAM" id="MobiDB-lite"/>
    </source>
</evidence>
<dbReference type="PANTHER" id="PTHR36842:SF1">
    <property type="entry name" value="PROTEIN TOLB"/>
    <property type="match status" value="1"/>
</dbReference>
<dbReference type="InterPro" id="IPR001434">
    <property type="entry name" value="OmcB-like_DUF11"/>
</dbReference>
<dbReference type="RefSeq" id="WP_210728671.1">
    <property type="nucleotide sequence ID" value="NZ_JAAXOY010000512.1"/>
</dbReference>
<dbReference type="Pfam" id="PF07676">
    <property type="entry name" value="PD40"/>
    <property type="match status" value="5"/>
</dbReference>
<feature type="region of interest" description="Disordered" evidence="2">
    <location>
        <begin position="300"/>
        <end position="325"/>
    </location>
</feature>
<dbReference type="SUPFAM" id="SSF82171">
    <property type="entry name" value="DPP6 N-terminal domain-like"/>
    <property type="match status" value="1"/>
</dbReference>
<evidence type="ECO:0000259" key="3">
    <source>
        <dbReference type="Pfam" id="PF01345"/>
    </source>
</evidence>
<feature type="compositionally biased region" description="Pro residues" evidence="2">
    <location>
        <begin position="304"/>
        <end position="316"/>
    </location>
</feature>
<comment type="similarity">
    <text evidence="1">Belongs to the TolB family.</text>
</comment>
<dbReference type="InterPro" id="IPR011042">
    <property type="entry name" value="6-blade_b-propeller_TolB-like"/>
</dbReference>
<dbReference type="Gene3D" id="2.120.10.30">
    <property type="entry name" value="TolB, C-terminal domain"/>
    <property type="match status" value="3"/>
</dbReference>
<dbReference type="Proteomes" id="UP000777774">
    <property type="component" value="Unassembled WGS sequence"/>
</dbReference>
<evidence type="ECO:0000313" key="4">
    <source>
        <dbReference type="EMBL" id="NKY40949.1"/>
    </source>
</evidence>
<dbReference type="InterPro" id="IPR011659">
    <property type="entry name" value="WD40"/>
</dbReference>
<dbReference type="EMBL" id="JAAXOY010000512">
    <property type="protein sequence ID" value="NKY40949.1"/>
    <property type="molecule type" value="Genomic_DNA"/>
</dbReference>
<gene>
    <name evidence="4" type="ORF">HGA02_15865</name>
</gene>
<feature type="non-terminal residue" evidence="4">
    <location>
        <position position="821"/>
    </location>
</feature>
<reference evidence="4 5" key="1">
    <citation type="submission" date="2020-04" db="EMBL/GenBank/DDBJ databases">
        <title>MicrobeNet Type strains.</title>
        <authorList>
            <person name="Nicholson A.C."/>
        </authorList>
    </citation>
    <scope>NUCLEOTIDE SEQUENCE [LARGE SCALE GENOMIC DNA]</scope>
    <source>
        <strain evidence="4 5">ATCC BAA-787</strain>
    </source>
</reference>